<keyword evidence="4 16" id="KW-0945">Host-virus interaction</keyword>
<keyword evidence="12 16" id="KW-0804">Transcription</keyword>
<comment type="subcellular location">
    <subcellularLocation>
        <location evidence="16 17">Host cytoplasm</location>
    </subcellularLocation>
    <subcellularLocation>
        <location evidence="16 17">Host nucleus</location>
    </subcellularLocation>
</comment>
<keyword evidence="5 16" id="KW-1090">Inhibition of host innate immune response by virus</keyword>
<keyword evidence="6 16" id="KW-0479">Metal-binding</keyword>
<keyword evidence="14 16" id="KW-0899">Viral immunoevasion</keyword>
<keyword evidence="3 16" id="KW-1048">Host nucleus</keyword>
<dbReference type="GO" id="GO:0052150">
    <property type="term" value="P:symbiont-mediated perturbation of host apoptosis"/>
    <property type="evidence" value="ECO:0007669"/>
    <property type="project" value="UniProtKB-KW"/>
</dbReference>
<evidence type="ECO:0000313" key="19">
    <source>
        <dbReference type="Proteomes" id="UP000129376"/>
    </source>
</evidence>
<evidence type="ECO:0000256" key="6">
    <source>
        <dbReference type="ARBA" id="ARBA00022723"/>
    </source>
</evidence>
<evidence type="ECO:0000256" key="16">
    <source>
        <dbReference type="HAMAP-Rule" id="MF_04006"/>
    </source>
</evidence>
<dbReference type="GO" id="GO:0030430">
    <property type="term" value="C:host cell cytoplasm"/>
    <property type="evidence" value="ECO:0007669"/>
    <property type="project" value="UniProtKB-SubCell"/>
</dbReference>
<keyword evidence="19" id="KW-1185">Reference proteome</keyword>
<proteinExistence type="inferred from homology"/>
<evidence type="ECO:0000256" key="11">
    <source>
        <dbReference type="ARBA" id="ARBA00023159"/>
    </source>
</evidence>
<evidence type="ECO:0000256" key="7">
    <source>
        <dbReference type="ARBA" id="ARBA00022771"/>
    </source>
</evidence>
<keyword evidence="2 16" id="KW-0244">Early protein</keyword>
<dbReference type="SUPFAM" id="SSF161229">
    <property type="entry name" value="E6 C-terminal domain-like"/>
    <property type="match status" value="2"/>
</dbReference>
<dbReference type="InterPro" id="IPR001334">
    <property type="entry name" value="E6"/>
</dbReference>
<dbReference type="Gene3D" id="3.30.240.40">
    <property type="entry name" value="E6 early regulatory protein"/>
    <property type="match status" value="2"/>
</dbReference>
<feature type="zinc finger region" evidence="16">
    <location>
        <begin position="25"/>
        <end position="61"/>
    </location>
</feature>
<evidence type="ECO:0000313" key="18">
    <source>
        <dbReference type="EMBL" id="AAW88321.1"/>
    </source>
</evidence>
<keyword evidence="7 16" id="KW-0863">Zinc-finger</keyword>
<dbReference type="GO" id="GO:0006355">
    <property type="term" value="P:regulation of DNA-templated transcription"/>
    <property type="evidence" value="ECO:0007669"/>
    <property type="project" value="UniProtKB-UniRule"/>
</dbReference>
<dbReference type="Pfam" id="PF00518">
    <property type="entry name" value="E6"/>
    <property type="match status" value="1"/>
</dbReference>
<comment type="subunit">
    <text evidence="16">Forms homodimers. Interacts with ubiquitin-protein ligase UBE3A/E6-AP; this interaction stimulates UBE3A ubiquitin activity. Interacts with host BAK1.</text>
</comment>
<protein>
    <recommendedName>
        <fullName evidence="16 17">Protein E6</fullName>
    </recommendedName>
</protein>
<dbReference type="EMBL" id="AY763115">
    <property type="protein sequence ID" value="AAW88321.1"/>
    <property type="molecule type" value="Genomic_DNA"/>
</dbReference>
<evidence type="ECO:0000256" key="10">
    <source>
        <dbReference type="ARBA" id="ARBA00023125"/>
    </source>
</evidence>
<evidence type="ECO:0000256" key="1">
    <source>
        <dbReference type="ARBA" id="ARBA00006346"/>
    </source>
</evidence>
<comment type="similarity">
    <text evidence="1 16 17">Belongs to the papillomaviridae E6 protein family.</text>
</comment>
<dbReference type="KEGG" id="vg:3431409"/>
<comment type="caution">
    <text evidence="16">Lacks conserved residue(s) required for the propagation of feature annotation.</text>
</comment>
<dbReference type="GO" id="GO:0052170">
    <property type="term" value="P:symbiont-mediated suppression of host innate immune response"/>
    <property type="evidence" value="ECO:0007669"/>
    <property type="project" value="UniProtKB-KW"/>
</dbReference>
<name>Q4QW04_9PAPI</name>
<dbReference type="GO" id="GO:0039648">
    <property type="term" value="P:symbiont-mediated perturbation of host ubiquitin-like protein modification"/>
    <property type="evidence" value="ECO:0007669"/>
    <property type="project" value="UniProtKB-UniRule"/>
</dbReference>
<evidence type="ECO:0000256" key="17">
    <source>
        <dbReference type="RuleBase" id="RU363123"/>
    </source>
</evidence>
<dbReference type="GO" id="GO:0006351">
    <property type="term" value="P:DNA-templated transcription"/>
    <property type="evidence" value="ECO:0007669"/>
    <property type="project" value="UniProtKB-UniRule"/>
</dbReference>
<dbReference type="Proteomes" id="UP000129376">
    <property type="component" value="Segment"/>
</dbReference>
<evidence type="ECO:0000256" key="15">
    <source>
        <dbReference type="ARBA" id="ARBA00023323"/>
    </source>
</evidence>
<dbReference type="GO" id="GO:0039502">
    <property type="term" value="P:symbiont-mediated suppression of host type I interferon-mediated signaling pathway"/>
    <property type="evidence" value="ECO:0007669"/>
    <property type="project" value="UniProtKB-UniRule"/>
</dbReference>
<keyword evidence="9 16" id="KW-0805">Transcription regulation</keyword>
<evidence type="ECO:0000256" key="9">
    <source>
        <dbReference type="ARBA" id="ARBA00023015"/>
    </source>
</evidence>
<dbReference type="OrthoDB" id="27353at10239"/>
<comment type="function">
    <text evidence="16">Plays a major role in the induction and maintenance of cellular transformation. E6 associates with host UBE3A/E6-AP ubiquitin-protein ligase and modulates its activity. Protects host keratinocytes from apoptosis by mediating the degradation of host BAK1. May also inhibit host immune response.</text>
</comment>
<gene>
    <name evidence="16 18" type="primary">E6</name>
</gene>
<evidence type="ECO:0000256" key="2">
    <source>
        <dbReference type="ARBA" id="ARBA00022518"/>
    </source>
</evidence>
<dbReference type="RefSeq" id="YP_249598.1">
    <property type="nucleotide sequence ID" value="NC_007150.1"/>
</dbReference>
<evidence type="ECO:0000256" key="14">
    <source>
        <dbReference type="ARBA" id="ARBA00023280"/>
    </source>
</evidence>
<dbReference type="InterPro" id="IPR038575">
    <property type="entry name" value="E6_sf"/>
</dbReference>
<keyword evidence="8 16" id="KW-0862">Zinc</keyword>
<evidence type="ECO:0000256" key="13">
    <source>
        <dbReference type="ARBA" id="ARBA00023200"/>
    </source>
</evidence>
<evidence type="ECO:0000256" key="8">
    <source>
        <dbReference type="ARBA" id="ARBA00022833"/>
    </source>
</evidence>
<keyword evidence="15 16" id="KW-1119">Modulation of host cell apoptosis by virus</keyword>
<dbReference type="GO" id="GO:0003677">
    <property type="term" value="F:DNA binding"/>
    <property type="evidence" value="ECO:0007669"/>
    <property type="project" value="UniProtKB-UniRule"/>
</dbReference>
<evidence type="ECO:0000256" key="3">
    <source>
        <dbReference type="ARBA" id="ARBA00022562"/>
    </source>
</evidence>
<evidence type="ECO:0000256" key="12">
    <source>
        <dbReference type="ARBA" id="ARBA00023163"/>
    </source>
</evidence>
<keyword evidence="10 16" id="KW-0238">DNA-binding</keyword>
<accession>Q4QW04</accession>
<evidence type="ECO:0000256" key="5">
    <source>
        <dbReference type="ARBA" id="ARBA00022632"/>
    </source>
</evidence>
<evidence type="ECO:0000256" key="4">
    <source>
        <dbReference type="ARBA" id="ARBA00022581"/>
    </source>
</evidence>
<dbReference type="GO" id="GO:0008270">
    <property type="term" value="F:zinc ion binding"/>
    <property type="evidence" value="ECO:0007669"/>
    <property type="project" value="UniProtKB-KW"/>
</dbReference>
<keyword evidence="13 16" id="KW-1035">Host cytoplasm</keyword>
<reference evidence="18 19" key="1">
    <citation type="journal article" date="2005" name="J. Gen. Virol.">
        <title>Isolation and cloning of the raccoon (Procyon lotor) papillomavirus type 1 by using degenerate papillomavirus-specific primers.</title>
        <authorList>
            <person name="Rector A."/>
            <person name="Van Doorslaer K."/>
            <person name="Bertelsen M."/>
            <person name="Barker I.K."/>
            <person name="Olberg R.A."/>
            <person name="Lemey P."/>
            <person name="Sundberg J.P."/>
            <person name="Van Ranst M."/>
        </authorList>
    </citation>
    <scope>NUCLEOTIDE SEQUENCE [LARGE SCALE GENOMIC DNA]</scope>
    <source>
        <strain evidence="18">Z146-02</strain>
    </source>
</reference>
<dbReference type="HAMAP" id="MF_04006">
    <property type="entry name" value="HPV_E6"/>
    <property type="match status" value="1"/>
</dbReference>
<keyword evidence="11 16" id="KW-0010">Activator</keyword>
<sequence>MARPTSVEDLGKLLGVPFIDILLPCTFCSRFLTNLEKLHFDKKPLSLLWKGGCVYGCCQSCVRRCSFVEAAFHPHKRVAEKDLYQLSKDPVRCSACQATLSTSEKVRCAAEGSLSRCRGRVRGPCDLCRLPLE</sequence>
<organism evidence="18 19">
    <name type="scientific">Procyon lotor papillomavirus 1</name>
    <dbReference type="NCBI Taxonomy" id="312349"/>
    <lineage>
        <taxon>Viruses</taxon>
        <taxon>Monodnaviria</taxon>
        <taxon>Shotokuvirae</taxon>
        <taxon>Cossaviricota</taxon>
        <taxon>Papovaviricetes</taxon>
        <taxon>Zurhausenvirales</taxon>
        <taxon>Papillomaviridae</taxon>
        <taxon>Firstpapillomavirinae</taxon>
        <taxon>Lambdapapillomavirus</taxon>
        <taxon>Lambdapapillomavirus 4</taxon>
    </lineage>
</organism>
<dbReference type="GO" id="GO:0042025">
    <property type="term" value="C:host cell nucleus"/>
    <property type="evidence" value="ECO:0007669"/>
    <property type="project" value="UniProtKB-SubCell"/>
</dbReference>
<dbReference type="GeneID" id="3431409"/>